<protein>
    <submittedName>
        <fullName evidence="1">Ester cyclase</fullName>
    </submittedName>
</protein>
<dbReference type="Proteomes" id="UP000564378">
    <property type="component" value="Unassembled WGS sequence"/>
</dbReference>
<dbReference type="EMBL" id="JACJVJ010000002">
    <property type="protein sequence ID" value="MBC2777977.1"/>
    <property type="molecule type" value="Genomic_DNA"/>
</dbReference>
<name>A0A842HZK8_9SPHN</name>
<dbReference type="RefSeq" id="WP_185801273.1">
    <property type="nucleotide sequence ID" value="NZ_JACJVJ010000002.1"/>
</dbReference>
<dbReference type="Pfam" id="PF07366">
    <property type="entry name" value="SnoaL"/>
    <property type="match status" value="1"/>
</dbReference>
<gene>
    <name evidence="1" type="ORF">H6P80_10140</name>
</gene>
<comment type="caution">
    <text evidence="1">The sequence shown here is derived from an EMBL/GenBank/DDBJ whole genome shotgun (WGS) entry which is preliminary data.</text>
</comment>
<reference evidence="1 2" key="1">
    <citation type="submission" date="2020-08" db="EMBL/GenBank/DDBJ databases">
        <title>Draft genome sequence of Parasphingopyxis sp. GrpM-11.</title>
        <authorList>
            <person name="Oh J."/>
            <person name="Roh D.-H."/>
        </authorList>
    </citation>
    <scope>NUCLEOTIDE SEQUENCE [LARGE SCALE GENOMIC DNA]</scope>
    <source>
        <strain evidence="1 2">GrpM-11</strain>
    </source>
</reference>
<dbReference type="SUPFAM" id="SSF54427">
    <property type="entry name" value="NTF2-like"/>
    <property type="match status" value="1"/>
</dbReference>
<dbReference type="PANTHER" id="PTHR38436:SF3">
    <property type="entry name" value="CARBOXYMETHYLENEBUTENOLIDASE-RELATED"/>
    <property type="match status" value="1"/>
</dbReference>
<accession>A0A842HZK8</accession>
<dbReference type="GO" id="GO:0030638">
    <property type="term" value="P:polyketide metabolic process"/>
    <property type="evidence" value="ECO:0007669"/>
    <property type="project" value="InterPro"/>
</dbReference>
<dbReference type="InterPro" id="IPR009959">
    <property type="entry name" value="Cyclase_SnoaL-like"/>
</dbReference>
<keyword evidence="2" id="KW-1185">Reference proteome</keyword>
<organism evidence="1 2">
    <name type="scientific">Parasphingopyxis marina</name>
    <dbReference type="NCBI Taxonomy" id="2761622"/>
    <lineage>
        <taxon>Bacteria</taxon>
        <taxon>Pseudomonadati</taxon>
        <taxon>Pseudomonadota</taxon>
        <taxon>Alphaproteobacteria</taxon>
        <taxon>Sphingomonadales</taxon>
        <taxon>Sphingomonadaceae</taxon>
        <taxon>Parasphingopyxis</taxon>
    </lineage>
</organism>
<dbReference type="InterPro" id="IPR032710">
    <property type="entry name" value="NTF2-like_dom_sf"/>
</dbReference>
<proteinExistence type="predicted"/>
<sequence length="148" mass="17174">MTGVSEVVRTWREEVVRDHMESENVHEFDRTIETFTHPRYELIPSGTVFEGEEEVRKYYEISRASFPDQRNEPIEFHHTDDGVLVEFWLMGTHKGPLKLGGTEIPPTGKDFRIRMAALFTFDDDGITNERVWYDQLSVMQQLGLLPGG</sequence>
<dbReference type="Gene3D" id="3.10.450.50">
    <property type="match status" value="1"/>
</dbReference>
<dbReference type="PANTHER" id="PTHR38436">
    <property type="entry name" value="POLYKETIDE CYCLASE SNOAL-LIKE DOMAIN"/>
    <property type="match status" value="1"/>
</dbReference>
<dbReference type="AlphaFoldDB" id="A0A842HZK8"/>
<evidence type="ECO:0000313" key="1">
    <source>
        <dbReference type="EMBL" id="MBC2777977.1"/>
    </source>
</evidence>
<evidence type="ECO:0000313" key="2">
    <source>
        <dbReference type="Proteomes" id="UP000564378"/>
    </source>
</evidence>